<organism evidence="1 2">
    <name type="scientific">Mobiluncus curtisii ATCC 51333</name>
    <dbReference type="NCBI Taxonomy" id="887326"/>
    <lineage>
        <taxon>Bacteria</taxon>
        <taxon>Bacillati</taxon>
        <taxon>Actinomycetota</taxon>
        <taxon>Actinomycetes</taxon>
        <taxon>Actinomycetales</taxon>
        <taxon>Actinomycetaceae</taxon>
        <taxon>Mobiluncus</taxon>
    </lineage>
</organism>
<comment type="caution">
    <text evidence="1">The sequence shown here is derived from an EMBL/GenBank/DDBJ whole genome shotgun (WGS) entry which is preliminary data.</text>
</comment>
<dbReference type="GO" id="GO:0009307">
    <property type="term" value="P:DNA restriction-modification system"/>
    <property type="evidence" value="ECO:0007669"/>
    <property type="project" value="InterPro"/>
</dbReference>
<dbReference type="Proteomes" id="UP000005573">
    <property type="component" value="Unassembled WGS sequence"/>
</dbReference>
<dbReference type="NCBIfam" id="NF007277">
    <property type="entry name" value="PRK09736.1"/>
    <property type="match status" value="1"/>
</dbReference>
<proteinExistence type="predicted"/>
<dbReference type="HOGENOM" id="CLU_065564_0_0_11"/>
<evidence type="ECO:0000313" key="2">
    <source>
        <dbReference type="Proteomes" id="UP000005573"/>
    </source>
</evidence>
<reference evidence="1 2" key="1">
    <citation type="submission" date="2010-12" db="EMBL/GenBank/DDBJ databases">
        <authorList>
            <person name="Muzny D."/>
            <person name="Qin X."/>
            <person name="Deng J."/>
            <person name="Jiang H."/>
            <person name="Liu Y."/>
            <person name="Qu J."/>
            <person name="Song X.-Z."/>
            <person name="Zhang L."/>
            <person name="Thornton R."/>
            <person name="Coyle M."/>
            <person name="Francisco L."/>
            <person name="Jackson L."/>
            <person name="Javaid M."/>
            <person name="Korchina V."/>
            <person name="Kovar C."/>
            <person name="Mata R."/>
            <person name="Mathew T."/>
            <person name="Ngo R."/>
            <person name="Nguyen L."/>
            <person name="Nguyen N."/>
            <person name="Okwuonu G."/>
            <person name="Ongeri F."/>
            <person name="Pham C."/>
            <person name="Simmons D."/>
            <person name="Wilczek-Boney K."/>
            <person name="Hale W."/>
            <person name="Jakkamsetti A."/>
            <person name="Pham P."/>
            <person name="Ruth R."/>
            <person name="San Lucas F."/>
            <person name="Warren J."/>
            <person name="Zhang J."/>
            <person name="Zhao Z."/>
            <person name="Zhou C."/>
            <person name="Zhu D."/>
            <person name="Lee S."/>
            <person name="Bess C."/>
            <person name="Blankenburg K."/>
            <person name="Forbes L."/>
            <person name="Fu Q."/>
            <person name="Gubbala S."/>
            <person name="Hirani K."/>
            <person name="Jayaseelan J.C."/>
            <person name="Lara F."/>
            <person name="Munidasa M."/>
            <person name="Palculict T."/>
            <person name="Patil S."/>
            <person name="Pu L.-L."/>
            <person name="Saada N."/>
            <person name="Tang L."/>
            <person name="Weissenberger G."/>
            <person name="Zhu Y."/>
            <person name="Hemphill L."/>
            <person name="Shang Y."/>
            <person name="Youmans B."/>
            <person name="Ayvaz T."/>
            <person name="Ross M."/>
            <person name="Santibanez J."/>
            <person name="Aqrawi P."/>
            <person name="Gross S."/>
            <person name="Joshi V."/>
            <person name="Fowler G."/>
            <person name="Nazareth L."/>
            <person name="Reid J."/>
            <person name="Worley K."/>
            <person name="Petrosino J."/>
            <person name="Highlander S."/>
            <person name="Gibbs R."/>
        </authorList>
    </citation>
    <scope>NUCLEOTIDE SEQUENCE [LARGE SCALE GENOMIC DNA]</scope>
    <source>
        <strain evidence="1 2">ATCC 51333</strain>
    </source>
</reference>
<dbReference type="PIRSF" id="PIRSF003109">
    <property type="entry name" value="McrC"/>
    <property type="match status" value="1"/>
</dbReference>
<dbReference type="EMBL" id="AEPY01000004">
    <property type="protein sequence ID" value="EFU80484.1"/>
    <property type="molecule type" value="Genomic_DNA"/>
</dbReference>
<dbReference type="PANTHER" id="PTHR38733">
    <property type="entry name" value="PROTEIN MCRC"/>
    <property type="match status" value="1"/>
</dbReference>
<dbReference type="InterPro" id="IPR019292">
    <property type="entry name" value="McrC"/>
</dbReference>
<evidence type="ECO:0000313" key="1">
    <source>
        <dbReference type="EMBL" id="EFU80484.1"/>
    </source>
</evidence>
<dbReference type="InterPro" id="IPR014407">
    <property type="entry name" value="McrC_bac"/>
</dbReference>
<accession>E6LXW7</accession>
<dbReference type="RefSeq" id="WP_004009133.1">
    <property type="nucleotide sequence ID" value="NZ_GL622340.1"/>
</dbReference>
<gene>
    <name evidence="1" type="ORF">HMPREF0388_0704</name>
</gene>
<dbReference type="PANTHER" id="PTHR38733:SF1">
    <property type="entry name" value="TYPE IV METHYL-DIRECTED RESTRICTION ENZYME ECOKMCRBC"/>
    <property type="match status" value="1"/>
</dbReference>
<dbReference type="AlphaFoldDB" id="E6LXW7"/>
<protein>
    <submittedName>
        <fullName evidence="1">Putative 5-methylcytosine-specific restriction enzyme subunit McrC</fullName>
    </submittedName>
</protein>
<dbReference type="Pfam" id="PF10117">
    <property type="entry name" value="McrBC"/>
    <property type="match status" value="1"/>
</dbReference>
<sequence>MSTKEPILVKNIFYMLSYAYRELNRGEYAHLDREAFDNIHSLFAAILSAGIGRQIKQGLPREYLKTHDNLTTVRGRIDISPTLRNRISQKQRISCSFAKLSTDNLTNQVLAATARLLLRQTDVRERQRQELKRVLLFFSDVTPIDLRNIRWNTLILTSRNRSYRLLLSICRLVVEGMLPREQHGEYRLANFLDDQEMSRLYEKFLLEYFRREHPSLQVNASQVPWALEPGTDDTSLPQMRSDVTLTDTRGHTLIIDAKYYSRILTKYFNKNNFRSANLYQIFTYVKNYSAAASVTASEAVISGMLLYAKTDEQVPAESTWNMSGNTISVSTLNLNKDFDEIRTCLDGIVERFFPELARAGAAGGK</sequence>
<name>E6LXW7_9ACTO</name>